<proteinExistence type="inferred from homology"/>
<dbReference type="InterPro" id="IPR000524">
    <property type="entry name" value="Tscrpt_reg_HTH_GntR"/>
</dbReference>
<protein>
    <submittedName>
        <fullName evidence="7">GntR family transcriptional regulator / MocR family aminotransferase</fullName>
    </submittedName>
</protein>
<dbReference type="Proteomes" id="UP000198924">
    <property type="component" value="Unassembled WGS sequence"/>
</dbReference>
<dbReference type="Gene3D" id="1.10.10.10">
    <property type="entry name" value="Winged helix-like DNA-binding domain superfamily/Winged helix DNA-binding domain"/>
    <property type="match status" value="1"/>
</dbReference>
<dbReference type="GO" id="GO:0003677">
    <property type="term" value="F:DNA binding"/>
    <property type="evidence" value="ECO:0007669"/>
    <property type="project" value="UniProtKB-KW"/>
</dbReference>
<evidence type="ECO:0000256" key="3">
    <source>
        <dbReference type="ARBA" id="ARBA00023015"/>
    </source>
</evidence>
<keyword evidence="4" id="KW-0238">DNA-binding</keyword>
<keyword evidence="2" id="KW-0663">Pyridoxal phosphate</keyword>
<dbReference type="InterPro" id="IPR036390">
    <property type="entry name" value="WH_DNA-bd_sf"/>
</dbReference>
<evidence type="ECO:0000313" key="7">
    <source>
        <dbReference type="EMBL" id="SFK58232.1"/>
    </source>
</evidence>
<dbReference type="AlphaFoldDB" id="A0A1I4ANZ1"/>
<keyword evidence="3" id="KW-0805">Transcription regulation</keyword>
<dbReference type="STRING" id="45496.SAMN04488079_11543"/>
<evidence type="ECO:0000259" key="6">
    <source>
        <dbReference type="PROSITE" id="PS50949"/>
    </source>
</evidence>
<dbReference type="CDD" id="cd00609">
    <property type="entry name" value="AAT_like"/>
    <property type="match status" value="1"/>
</dbReference>
<dbReference type="Pfam" id="PF00155">
    <property type="entry name" value="Aminotran_1_2"/>
    <property type="match status" value="1"/>
</dbReference>
<dbReference type="OrthoDB" id="9804020at2"/>
<dbReference type="InterPro" id="IPR004839">
    <property type="entry name" value="Aminotransferase_I/II_large"/>
</dbReference>
<dbReference type="GO" id="GO:0030170">
    <property type="term" value="F:pyridoxal phosphate binding"/>
    <property type="evidence" value="ECO:0007669"/>
    <property type="project" value="InterPro"/>
</dbReference>
<dbReference type="InterPro" id="IPR015421">
    <property type="entry name" value="PyrdxlP-dep_Trfase_major"/>
</dbReference>
<dbReference type="CDD" id="cd07377">
    <property type="entry name" value="WHTH_GntR"/>
    <property type="match status" value="1"/>
</dbReference>
<dbReference type="PANTHER" id="PTHR46577:SF1">
    <property type="entry name" value="HTH-TYPE TRANSCRIPTIONAL REGULATORY PROTEIN GABR"/>
    <property type="match status" value="1"/>
</dbReference>
<keyword evidence="7" id="KW-0032">Aminotransferase</keyword>
<gene>
    <name evidence="7" type="ORF">SAMN04488079_11543</name>
</gene>
<dbReference type="InterPro" id="IPR015424">
    <property type="entry name" value="PyrdxlP-dep_Trfase"/>
</dbReference>
<dbReference type="Pfam" id="PF00392">
    <property type="entry name" value="GntR"/>
    <property type="match status" value="1"/>
</dbReference>
<name>A0A1I4ANZ1_9GAMM</name>
<dbReference type="Gene3D" id="3.40.640.10">
    <property type="entry name" value="Type I PLP-dependent aspartate aminotransferase-like (Major domain)"/>
    <property type="match status" value="1"/>
</dbReference>
<evidence type="ECO:0000256" key="5">
    <source>
        <dbReference type="ARBA" id="ARBA00023163"/>
    </source>
</evidence>
<evidence type="ECO:0000256" key="1">
    <source>
        <dbReference type="ARBA" id="ARBA00005384"/>
    </source>
</evidence>
<dbReference type="InterPro" id="IPR051446">
    <property type="entry name" value="HTH_trans_reg/aminotransferase"/>
</dbReference>
<evidence type="ECO:0000313" key="8">
    <source>
        <dbReference type="Proteomes" id="UP000198924"/>
    </source>
</evidence>
<sequence>MFKHSQLESVKAALMHPDYEKYPLYLRIQRALRQLILDGALPANTPLPASRALAQSLNVSRDTVENAYSLLHAEGYIERQVGSGSFVAEVPQLRKTKRKVSSQSTKQLTIQLSKRGQSMLNNDGVREALTPQPFAPGIPETRLFPLALWARLERQVIRDYQFKALQHSDPQGTKELRSAIANYANLERGAHATPERILILTSSQQALALCALNLLDAGSHIFTENPMYQGARKAFEAAGLIPVPIPVDQHGIRVDLLKQHATPAKAVSLTPSHQYPSGATLSLERRLELIEWAEQNQAWIIEDDYDSEFHYAGKPTTCVQGLDPYQRTIYIGTFTKSLFPSVRIGYMILPAQLVAPMTTARTLQDGHTATMPQLTLARFMENGHFGAYIRQMRQLYAKRLIILEKLVRSHLKDFLEPIPPLGGMQMPCVLTCELDEKLIITQAKQQDIALTSLSSLYITTPQKTGFLLGFAAYTDREMELAILKLRKIFIANTG</sequence>
<reference evidence="8" key="1">
    <citation type="submission" date="2016-10" db="EMBL/GenBank/DDBJ databases">
        <authorList>
            <person name="Varghese N."/>
            <person name="Submissions S."/>
        </authorList>
    </citation>
    <scope>NUCLEOTIDE SEQUENCE [LARGE SCALE GENOMIC DNA]</scope>
    <source>
        <strain evidence="8">DSM 11578</strain>
    </source>
</reference>
<dbReference type="PRINTS" id="PR00035">
    <property type="entry name" value="HTHGNTR"/>
</dbReference>
<feature type="domain" description="HTH gntR-type" evidence="6">
    <location>
        <begin position="22"/>
        <end position="90"/>
    </location>
</feature>
<keyword evidence="8" id="KW-1185">Reference proteome</keyword>
<organism evidence="7 8">
    <name type="scientific">Methylophaga sulfidovorans</name>
    <dbReference type="NCBI Taxonomy" id="45496"/>
    <lineage>
        <taxon>Bacteria</taxon>
        <taxon>Pseudomonadati</taxon>
        <taxon>Pseudomonadota</taxon>
        <taxon>Gammaproteobacteria</taxon>
        <taxon>Thiotrichales</taxon>
        <taxon>Piscirickettsiaceae</taxon>
        <taxon>Methylophaga</taxon>
    </lineage>
</organism>
<dbReference type="InterPro" id="IPR036388">
    <property type="entry name" value="WH-like_DNA-bd_sf"/>
</dbReference>
<keyword evidence="5" id="KW-0804">Transcription</keyword>
<dbReference type="EMBL" id="FOSH01000015">
    <property type="protein sequence ID" value="SFK58232.1"/>
    <property type="molecule type" value="Genomic_DNA"/>
</dbReference>
<accession>A0A1I4ANZ1</accession>
<evidence type="ECO:0000256" key="4">
    <source>
        <dbReference type="ARBA" id="ARBA00023125"/>
    </source>
</evidence>
<evidence type="ECO:0000256" key="2">
    <source>
        <dbReference type="ARBA" id="ARBA00022898"/>
    </source>
</evidence>
<dbReference type="PROSITE" id="PS50949">
    <property type="entry name" value="HTH_GNTR"/>
    <property type="match status" value="1"/>
</dbReference>
<keyword evidence="7" id="KW-0808">Transferase</keyword>
<dbReference type="SUPFAM" id="SSF53383">
    <property type="entry name" value="PLP-dependent transferases"/>
    <property type="match status" value="1"/>
</dbReference>
<dbReference type="SUPFAM" id="SSF46785">
    <property type="entry name" value="Winged helix' DNA-binding domain"/>
    <property type="match status" value="1"/>
</dbReference>
<dbReference type="GO" id="GO:0008483">
    <property type="term" value="F:transaminase activity"/>
    <property type="evidence" value="ECO:0007669"/>
    <property type="project" value="UniProtKB-KW"/>
</dbReference>
<dbReference type="GO" id="GO:0003700">
    <property type="term" value="F:DNA-binding transcription factor activity"/>
    <property type="evidence" value="ECO:0007669"/>
    <property type="project" value="InterPro"/>
</dbReference>
<comment type="similarity">
    <text evidence="1">In the C-terminal section; belongs to the class-I pyridoxal-phosphate-dependent aminotransferase family.</text>
</comment>
<dbReference type="SMART" id="SM00345">
    <property type="entry name" value="HTH_GNTR"/>
    <property type="match status" value="1"/>
</dbReference>
<dbReference type="PANTHER" id="PTHR46577">
    <property type="entry name" value="HTH-TYPE TRANSCRIPTIONAL REGULATORY PROTEIN GABR"/>
    <property type="match status" value="1"/>
</dbReference>